<dbReference type="VEuPathDB" id="MicrosporidiaDB:VICG_00685"/>
<feature type="binding site" evidence="8">
    <location>
        <position position="24"/>
    </location>
    <ligand>
        <name>a divalent metal cation</name>
        <dbReference type="ChEBI" id="CHEBI:60240"/>
    </ligand>
</feature>
<protein>
    <recommendedName>
        <fullName evidence="9">Ribonuclease</fullName>
        <ecNumber evidence="9">3.1.26.4</ecNumber>
    </recommendedName>
</protein>
<dbReference type="GO" id="GO:1990516">
    <property type="term" value="P:ribonucleotide excision repair"/>
    <property type="evidence" value="ECO:0007669"/>
    <property type="project" value="EnsemblFungi"/>
</dbReference>
<evidence type="ECO:0000313" key="11">
    <source>
        <dbReference type="EMBL" id="ELA42285.1"/>
    </source>
</evidence>
<keyword evidence="7 8" id="KW-0378">Hydrolase</keyword>
<dbReference type="GO" id="GO:0003723">
    <property type="term" value="F:RNA binding"/>
    <property type="evidence" value="ECO:0007669"/>
    <property type="project" value="UniProtKB-UniRule"/>
</dbReference>
<comment type="similarity">
    <text evidence="3">Belongs to the RNase HII family. Eukaryotic subfamily.</text>
</comment>
<dbReference type="HOGENOM" id="CLU_036532_0_4_1"/>
<feature type="binding site" evidence="8">
    <location>
        <position position="25"/>
    </location>
    <ligand>
        <name>a divalent metal cation</name>
        <dbReference type="ChEBI" id="CHEBI:60240"/>
    </ligand>
</feature>
<evidence type="ECO:0000256" key="6">
    <source>
        <dbReference type="ARBA" id="ARBA00022759"/>
    </source>
</evidence>
<comment type="cofactor">
    <cofactor evidence="2">
        <name>Mg(2+)</name>
        <dbReference type="ChEBI" id="CHEBI:18420"/>
    </cofactor>
</comment>
<evidence type="ECO:0000256" key="8">
    <source>
        <dbReference type="PROSITE-ProRule" id="PRU01319"/>
    </source>
</evidence>
<feature type="binding site" evidence="8">
    <location>
        <position position="120"/>
    </location>
    <ligand>
        <name>a divalent metal cation</name>
        <dbReference type="ChEBI" id="CHEBI:60240"/>
    </ligand>
</feature>
<dbReference type="InterPro" id="IPR024567">
    <property type="entry name" value="RNase_HII/HIII_dom"/>
</dbReference>
<dbReference type="SUPFAM" id="SSF53098">
    <property type="entry name" value="Ribonuclease H-like"/>
    <property type="match status" value="1"/>
</dbReference>
<dbReference type="EC" id="3.1.26.4" evidence="9"/>
<dbReference type="GO" id="GO:0004523">
    <property type="term" value="F:RNA-DNA hybrid ribonuclease activity"/>
    <property type="evidence" value="ECO:0007669"/>
    <property type="project" value="UniProtKB-UniRule"/>
</dbReference>
<evidence type="ECO:0000256" key="4">
    <source>
        <dbReference type="ARBA" id="ARBA00022722"/>
    </source>
</evidence>
<dbReference type="NCBIfam" id="TIGR00729">
    <property type="entry name" value="ribonuclease HII"/>
    <property type="match status" value="1"/>
</dbReference>
<dbReference type="GO" id="GO:0043137">
    <property type="term" value="P:DNA replication, removal of RNA primer"/>
    <property type="evidence" value="ECO:0007669"/>
    <property type="project" value="EnsemblFungi"/>
</dbReference>
<evidence type="ECO:0000256" key="7">
    <source>
        <dbReference type="ARBA" id="ARBA00022801"/>
    </source>
</evidence>
<dbReference type="PANTHER" id="PTHR10954">
    <property type="entry name" value="RIBONUCLEASE H2 SUBUNIT A"/>
    <property type="match status" value="1"/>
</dbReference>
<dbReference type="GO" id="GO:0032299">
    <property type="term" value="C:ribonuclease H2 complex"/>
    <property type="evidence" value="ECO:0007669"/>
    <property type="project" value="EnsemblFungi"/>
</dbReference>
<accession>L2GP43</accession>
<reference evidence="12" key="1">
    <citation type="submission" date="2011-05" db="EMBL/GenBank/DDBJ databases">
        <title>The genome sequence of Vittaforma corneae strain ATCC 50505.</title>
        <authorList>
            <consortium name="The Broad Institute Genome Sequencing Platform"/>
            <person name="Cuomo C."/>
            <person name="Didier E."/>
            <person name="Bowers L."/>
            <person name="Young S.K."/>
            <person name="Zeng Q."/>
            <person name="Gargeya S."/>
            <person name="Fitzgerald M."/>
            <person name="Haas B."/>
            <person name="Abouelleil A."/>
            <person name="Alvarado L."/>
            <person name="Arachchi H.M."/>
            <person name="Berlin A."/>
            <person name="Chapman S.B."/>
            <person name="Gearin G."/>
            <person name="Goldberg J."/>
            <person name="Griggs A."/>
            <person name="Gujja S."/>
            <person name="Hansen M."/>
            <person name="Heiman D."/>
            <person name="Howarth C."/>
            <person name="Larimer J."/>
            <person name="Lui A."/>
            <person name="MacDonald P.J.P."/>
            <person name="McCowen C."/>
            <person name="Montmayeur A."/>
            <person name="Murphy C."/>
            <person name="Neiman D."/>
            <person name="Pearson M."/>
            <person name="Priest M."/>
            <person name="Roberts A."/>
            <person name="Saif S."/>
            <person name="Shea T."/>
            <person name="Sisk P."/>
            <person name="Stolte C."/>
            <person name="Sykes S."/>
            <person name="Wortman J."/>
            <person name="Nusbaum C."/>
            <person name="Birren B."/>
        </authorList>
    </citation>
    <scope>NUCLEOTIDE SEQUENCE [LARGE SCALE GENOMIC DNA]</scope>
    <source>
        <strain evidence="12">ATCC 50505</strain>
    </source>
</reference>
<dbReference type="GO" id="GO:0046872">
    <property type="term" value="F:metal ion binding"/>
    <property type="evidence" value="ECO:0007669"/>
    <property type="project" value="UniProtKB-KW"/>
</dbReference>
<name>L2GP43_VITCO</name>
<dbReference type="InterPro" id="IPR023160">
    <property type="entry name" value="RNase_HII_hlx-loop-hlx_cap_dom"/>
</dbReference>
<dbReference type="Gene3D" id="1.10.10.460">
    <property type="entry name" value="Ribonuclease hii. Domain 2"/>
    <property type="match status" value="1"/>
</dbReference>
<dbReference type="InterPro" id="IPR004649">
    <property type="entry name" value="RNase_H2_suA"/>
</dbReference>
<dbReference type="PROSITE" id="PS51975">
    <property type="entry name" value="RNASE_H_2"/>
    <property type="match status" value="1"/>
</dbReference>
<dbReference type="Pfam" id="PF01351">
    <property type="entry name" value="RNase_HII"/>
    <property type="match status" value="1"/>
</dbReference>
<dbReference type="InterPro" id="IPR001352">
    <property type="entry name" value="RNase_HII/HIII"/>
</dbReference>
<evidence type="ECO:0000313" key="12">
    <source>
        <dbReference type="Proteomes" id="UP000011082"/>
    </source>
</evidence>
<dbReference type="InterPro" id="IPR036397">
    <property type="entry name" value="RNaseH_sf"/>
</dbReference>
<dbReference type="GO" id="GO:0005634">
    <property type="term" value="C:nucleus"/>
    <property type="evidence" value="ECO:0007669"/>
    <property type="project" value="EnsemblFungi"/>
</dbReference>
<keyword evidence="4 8" id="KW-0540">Nuclease</keyword>
<evidence type="ECO:0000256" key="2">
    <source>
        <dbReference type="ARBA" id="ARBA00001946"/>
    </source>
</evidence>
<evidence type="ECO:0000256" key="5">
    <source>
        <dbReference type="ARBA" id="ARBA00022723"/>
    </source>
</evidence>
<keyword evidence="12" id="KW-1185">Reference proteome</keyword>
<keyword evidence="5 8" id="KW-0479">Metal-binding</keyword>
<dbReference type="GeneID" id="19881401"/>
<comment type="function">
    <text evidence="9">Endonuclease that specifically degrades the RNA of RNA-DNA hybrids.</text>
</comment>
<evidence type="ECO:0000256" key="1">
    <source>
        <dbReference type="ARBA" id="ARBA00000077"/>
    </source>
</evidence>
<evidence type="ECO:0000256" key="9">
    <source>
        <dbReference type="RuleBase" id="RU003515"/>
    </source>
</evidence>
<dbReference type="AlphaFoldDB" id="L2GP43"/>
<dbReference type="FunCoup" id="L2GP43">
    <property type="interactions" value="56"/>
</dbReference>
<evidence type="ECO:0000256" key="3">
    <source>
        <dbReference type="ARBA" id="ARBA00007058"/>
    </source>
</evidence>
<comment type="cofactor">
    <cofactor evidence="8">
        <name>Mn(2+)</name>
        <dbReference type="ChEBI" id="CHEBI:29035"/>
    </cofactor>
    <cofactor evidence="8">
        <name>Mg(2+)</name>
        <dbReference type="ChEBI" id="CHEBI:18420"/>
    </cofactor>
    <text evidence="8">Manganese or magnesium. Binds 1 divalent metal ion per monomer in the absence of substrate. May bind a second metal ion after substrate binding.</text>
</comment>
<dbReference type="FunFam" id="1.10.10.460:FF:000001">
    <property type="entry name" value="Ribonuclease"/>
    <property type="match status" value="1"/>
</dbReference>
<dbReference type="RefSeq" id="XP_007604136.1">
    <property type="nucleotide sequence ID" value="XM_007604074.1"/>
</dbReference>
<dbReference type="InParanoid" id="L2GP43"/>
<proteinExistence type="inferred from homology"/>
<evidence type="ECO:0000259" key="10">
    <source>
        <dbReference type="PROSITE" id="PS51975"/>
    </source>
</evidence>
<keyword evidence="6 8" id="KW-0255">Endonuclease</keyword>
<dbReference type="Proteomes" id="UP000011082">
    <property type="component" value="Unassembled WGS sequence"/>
</dbReference>
<feature type="domain" description="RNase H type-2" evidence="10">
    <location>
        <begin position="18"/>
        <end position="217"/>
    </location>
</feature>
<dbReference type="InterPro" id="IPR012337">
    <property type="entry name" value="RNaseH-like_sf"/>
</dbReference>
<dbReference type="STRING" id="993615.L2GP43"/>
<sequence length="232" mass="26366">MLNKLNEFYSCIIPTKEIIMAGIDEAGRGPVVGPMVYGLYVASENEISHYKDSKLLTPVAREHFFKNMRNYSCYKIHPAYISSHMEAGSMNLNEIAKEAVIYLLKDLVSKCPNVKTVYIDGLGNNEEYKKTLKKYFSLNFVIENKADSKYQVVSGASIVAKVVRDASVARYNCGSGYTSDPITKEWLKSKYNKFLGFPDYVRHSWSTVKDMLPSKKSRKLQKEFHGFYSGSN</sequence>
<dbReference type="OrthoDB" id="7462577at2759"/>
<dbReference type="Gene3D" id="3.30.420.10">
    <property type="entry name" value="Ribonuclease H-like superfamily/Ribonuclease H"/>
    <property type="match status" value="1"/>
</dbReference>
<dbReference type="CDD" id="cd07181">
    <property type="entry name" value="RNase_HII_eukaryota_like"/>
    <property type="match status" value="1"/>
</dbReference>
<gene>
    <name evidence="11" type="ORF">VICG_00685</name>
</gene>
<dbReference type="PANTHER" id="PTHR10954:SF7">
    <property type="entry name" value="RIBONUCLEASE H2 SUBUNIT A"/>
    <property type="match status" value="1"/>
</dbReference>
<dbReference type="EMBL" id="JH370133">
    <property type="protein sequence ID" value="ELA42285.1"/>
    <property type="molecule type" value="Genomic_DNA"/>
</dbReference>
<comment type="catalytic activity">
    <reaction evidence="1 8 9">
        <text>Endonucleolytic cleavage to 5'-phosphomonoester.</text>
        <dbReference type="EC" id="3.1.26.4"/>
    </reaction>
</comment>
<organism evidence="11 12">
    <name type="scientific">Vittaforma corneae (strain ATCC 50505)</name>
    <name type="common">Microsporidian parasite</name>
    <name type="synonym">Nosema corneum</name>
    <dbReference type="NCBI Taxonomy" id="993615"/>
    <lineage>
        <taxon>Eukaryota</taxon>
        <taxon>Fungi</taxon>
        <taxon>Fungi incertae sedis</taxon>
        <taxon>Microsporidia</taxon>
        <taxon>Nosematidae</taxon>
        <taxon>Vittaforma</taxon>
    </lineage>
</organism>